<evidence type="ECO:0000259" key="1">
    <source>
        <dbReference type="Pfam" id="PF01037"/>
    </source>
</evidence>
<reference evidence="2" key="2">
    <citation type="journal article" date="2012" name="PLoS ONE">
        <title>A Deeply Branching Thermophilic Bacterium with an Ancient Acetyl-CoA Pathway Dominates a Subsurface Ecosystem.</title>
        <authorList>
            <person name="Takami H."/>
            <person name="Noguchi H."/>
            <person name="Takaki Y."/>
            <person name="Uchiyama I."/>
            <person name="Toyoda A."/>
            <person name="Nishi S."/>
            <person name="Chee G.-J."/>
            <person name="Arai W."/>
            <person name="Nunoura T."/>
            <person name="Itoh T."/>
            <person name="Hattori M."/>
            <person name="Takai K."/>
        </authorList>
    </citation>
    <scope>NUCLEOTIDE SEQUENCE</scope>
</reference>
<name>H5SLV2_9ZZZZ</name>
<proteinExistence type="predicted"/>
<organism evidence="2">
    <name type="scientific">uncultured prokaryote</name>
    <dbReference type="NCBI Taxonomy" id="198431"/>
    <lineage>
        <taxon>unclassified sequences</taxon>
        <taxon>environmental samples</taxon>
    </lineage>
</organism>
<accession>H5SLV2</accession>
<protein>
    <submittedName>
        <fullName evidence="2">Transcriptional regulator</fullName>
    </submittedName>
</protein>
<dbReference type="SUPFAM" id="SSF54909">
    <property type="entry name" value="Dimeric alpha+beta barrel"/>
    <property type="match status" value="1"/>
</dbReference>
<reference evidence="2" key="1">
    <citation type="journal article" date="2005" name="Environ. Microbiol.">
        <title>Genetic and functional properties of uncultivated thermophilic crenarchaeotes from a subsurface gold mine as revealed by analysis of genome fragments.</title>
        <authorList>
            <person name="Nunoura T."/>
            <person name="Hirayama H."/>
            <person name="Takami H."/>
            <person name="Oida H."/>
            <person name="Nishi S."/>
            <person name="Shimamura S."/>
            <person name="Suzuki Y."/>
            <person name="Inagaki F."/>
            <person name="Takai K."/>
            <person name="Nealson K.H."/>
            <person name="Horikoshi K."/>
        </authorList>
    </citation>
    <scope>NUCLEOTIDE SEQUENCE</scope>
</reference>
<feature type="domain" description="Transcription regulator AsnC/Lrp ligand binding" evidence="1">
    <location>
        <begin position="8"/>
        <end position="73"/>
    </location>
</feature>
<dbReference type="Gene3D" id="3.30.70.920">
    <property type="match status" value="1"/>
</dbReference>
<sequence length="74" mass="7915">MNVAFLLLTLDGNTPAQVAREARNLPGVSEVYATLGPYDVVVVARTELSRDIPALADRLRKIHGVAQVVTCVAV</sequence>
<dbReference type="AlphaFoldDB" id="H5SLV2"/>
<dbReference type="InterPro" id="IPR019887">
    <property type="entry name" value="Tscrpt_reg_AsnC/Lrp_C"/>
</dbReference>
<dbReference type="InterPro" id="IPR011008">
    <property type="entry name" value="Dimeric_a/b-barrel"/>
</dbReference>
<dbReference type="EMBL" id="AP011767">
    <property type="protein sequence ID" value="BAL57138.1"/>
    <property type="molecule type" value="Genomic_DNA"/>
</dbReference>
<dbReference type="Pfam" id="PF01037">
    <property type="entry name" value="AsnC_trans_reg"/>
    <property type="match status" value="1"/>
</dbReference>
<gene>
    <name evidence="2" type="ORF">HGMM_F47C12C15</name>
</gene>
<evidence type="ECO:0000313" key="2">
    <source>
        <dbReference type="EMBL" id="BAL57138.1"/>
    </source>
</evidence>